<evidence type="ECO:0000313" key="2">
    <source>
        <dbReference type="Proteomes" id="UP000637267"/>
    </source>
</evidence>
<sequence length="99" mass="11548">MEAMSAGMACVHPNLGALYETAANWTNMYQYHQDHDIHAEIFYHALSMTILSWHTPATQQRLALQKDYADMFYSWDRRETQWRALLEASKDSLHNQGSQ</sequence>
<accession>A0ABQ2P824</accession>
<dbReference type="Proteomes" id="UP000637267">
    <property type="component" value="Unassembled WGS sequence"/>
</dbReference>
<reference evidence="2" key="1">
    <citation type="journal article" date="2019" name="Int. J. Syst. Evol. Microbiol.">
        <title>The Global Catalogue of Microorganisms (GCM) 10K type strain sequencing project: providing services to taxonomists for standard genome sequencing and annotation.</title>
        <authorList>
            <consortium name="The Broad Institute Genomics Platform"/>
            <consortium name="The Broad Institute Genome Sequencing Center for Infectious Disease"/>
            <person name="Wu L."/>
            <person name="Ma J."/>
        </authorList>
    </citation>
    <scope>NUCLEOTIDE SEQUENCE [LARGE SCALE GENOMIC DNA]</scope>
    <source>
        <strain evidence="2">CGMCC 1.8859</strain>
    </source>
</reference>
<gene>
    <name evidence="1" type="ORF">GCM10010970_16420</name>
</gene>
<comment type="caution">
    <text evidence="1">The sequence shown here is derived from an EMBL/GenBank/DDBJ whole genome shotgun (WGS) entry which is preliminary data.</text>
</comment>
<dbReference type="EMBL" id="BMLX01000002">
    <property type="protein sequence ID" value="GGP20680.1"/>
    <property type="molecule type" value="Genomic_DNA"/>
</dbReference>
<keyword evidence="2" id="KW-1185">Reference proteome</keyword>
<organism evidence="1 2">
    <name type="scientific">Silvimonas iriomotensis</name>
    <dbReference type="NCBI Taxonomy" id="449662"/>
    <lineage>
        <taxon>Bacteria</taxon>
        <taxon>Pseudomonadati</taxon>
        <taxon>Pseudomonadota</taxon>
        <taxon>Betaproteobacteria</taxon>
        <taxon>Neisseriales</taxon>
        <taxon>Chitinibacteraceae</taxon>
        <taxon>Silvimonas</taxon>
    </lineage>
</organism>
<protein>
    <submittedName>
        <fullName evidence="1">Uncharacterized protein</fullName>
    </submittedName>
</protein>
<name>A0ABQ2P824_9NEIS</name>
<evidence type="ECO:0000313" key="1">
    <source>
        <dbReference type="EMBL" id="GGP20680.1"/>
    </source>
</evidence>
<proteinExistence type="predicted"/>